<keyword evidence="3" id="KW-1185">Reference proteome</keyword>
<proteinExistence type="predicted"/>
<dbReference type="RefSeq" id="WP_112885305.1">
    <property type="nucleotide sequence ID" value="NZ_QLUW01000006.1"/>
</dbReference>
<name>A0A328TVR0_9BACL</name>
<evidence type="ECO:0000313" key="3">
    <source>
        <dbReference type="Proteomes" id="UP000249260"/>
    </source>
</evidence>
<gene>
    <name evidence="2" type="ORF">DL346_26015</name>
</gene>
<dbReference type="OrthoDB" id="2637224at2"/>
<keyword evidence="1" id="KW-1133">Transmembrane helix</keyword>
<protein>
    <submittedName>
        <fullName evidence="2">Uncharacterized protein</fullName>
    </submittedName>
</protein>
<keyword evidence="1" id="KW-0472">Membrane</keyword>
<dbReference type="Proteomes" id="UP000249260">
    <property type="component" value="Unassembled WGS sequence"/>
</dbReference>
<keyword evidence="1" id="KW-0812">Transmembrane</keyword>
<organism evidence="2 3">
    <name type="scientific">Paenibacillus montanisoli</name>
    <dbReference type="NCBI Taxonomy" id="2081970"/>
    <lineage>
        <taxon>Bacteria</taxon>
        <taxon>Bacillati</taxon>
        <taxon>Bacillota</taxon>
        <taxon>Bacilli</taxon>
        <taxon>Bacillales</taxon>
        <taxon>Paenibacillaceae</taxon>
        <taxon>Paenibacillus</taxon>
    </lineage>
</organism>
<reference evidence="2 3" key="1">
    <citation type="submission" date="2018-06" db="EMBL/GenBank/DDBJ databases">
        <title>Paenibacillus montanisoli sp. nov., isolated from mountain area soil.</title>
        <authorList>
            <person name="Wu M."/>
        </authorList>
    </citation>
    <scope>NUCLEOTIDE SEQUENCE [LARGE SCALE GENOMIC DNA]</scope>
    <source>
        <strain evidence="2 3">RA17</strain>
    </source>
</reference>
<evidence type="ECO:0000256" key="1">
    <source>
        <dbReference type="SAM" id="Phobius"/>
    </source>
</evidence>
<feature type="transmembrane region" description="Helical" evidence="1">
    <location>
        <begin position="7"/>
        <end position="26"/>
    </location>
</feature>
<dbReference type="AlphaFoldDB" id="A0A328TVR0"/>
<accession>A0A328TVR0</accession>
<comment type="caution">
    <text evidence="2">The sequence shown here is derived from an EMBL/GenBank/DDBJ whole genome shotgun (WGS) entry which is preliminary data.</text>
</comment>
<dbReference type="EMBL" id="QLUW01000006">
    <property type="protein sequence ID" value="RAP73722.1"/>
    <property type="molecule type" value="Genomic_DNA"/>
</dbReference>
<feature type="transmembrane region" description="Helical" evidence="1">
    <location>
        <begin position="38"/>
        <end position="59"/>
    </location>
</feature>
<sequence>MKSKNLFLASTLSVLFIFVFICAMIGGPDEFSEGERRLVYAFEWITTYIVPWGILLLLYKIYKK</sequence>
<evidence type="ECO:0000313" key="2">
    <source>
        <dbReference type="EMBL" id="RAP73722.1"/>
    </source>
</evidence>